<feature type="compositionally biased region" description="Polar residues" evidence="1">
    <location>
        <begin position="17"/>
        <end position="27"/>
    </location>
</feature>
<sequence>MMERELHRGTGLLWIETINSNPNGNPDQDSEPRQRSDERGEISPVSFKHKVRELVAYKEGPIWKEISAELGIEPSEMGHYDILEQKETKRSEVKRLSSQEFLDRYWDARVFGSTFLEGKIKDEAIAADNPQAGTFIHTGVVQFGLGLSLSPIEVERLTTTKVLPAEEGKGKGMAPLAFRVVPYGLYLMPFFVNATMAGKTQCTYRDIQLLLRMIPYAYEATASYIRPQVNIRHAYYVEHAKARGCYNDFKIIEALTPDLLIPADAVARSIKDYDVEAVEQRIARLNQEMKGKAGPVIDLMEV</sequence>
<accession>A0A1I0CIY2</accession>
<dbReference type="STRING" id="460384.SAMN05216313_1038"/>
<dbReference type="GO" id="GO:0043571">
    <property type="term" value="P:maintenance of CRISPR repeat elements"/>
    <property type="evidence" value="ECO:0007669"/>
    <property type="project" value="InterPro"/>
</dbReference>
<protein>
    <submittedName>
        <fullName evidence="2">CRISPR-associated protein, CT1132 family</fullName>
    </submittedName>
</protein>
<feature type="compositionally biased region" description="Basic and acidic residues" evidence="1">
    <location>
        <begin position="30"/>
        <end position="41"/>
    </location>
</feature>
<dbReference type="AlphaFoldDB" id="A0A1I0CIY2"/>
<dbReference type="Pfam" id="PF05107">
    <property type="entry name" value="Cas_Cas7"/>
    <property type="match status" value="1"/>
</dbReference>
<dbReference type="EMBL" id="FOIM01000003">
    <property type="protein sequence ID" value="SET19560.1"/>
    <property type="molecule type" value="Genomic_DNA"/>
</dbReference>
<feature type="region of interest" description="Disordered" evidence="1">
    <location>
        <begin position="16"/>
        <end position="43"/>
    </location>
</feature>
<keyword evidence="3" id="KW-1185">Reference proteome</keyword>
<name>A0A1I0CIY2_9FIRM</name>
<organism evidence="2 3">
    <name type="scientific">Enterocloster lavalensis</name>
    <dbReference type="NCBI Taxonomy" id="460384"/>
    <lineage>
        <taxon>Bacteria</taxon>
        <taxon>Bacillati</taxon>
        <taxon>Bacillota</taxon>
        <taxon>Clostridia</taxon>
        <taxon>Lachnospirales</taxon>
        <taxon>Lachnospiraceae</taxon>
        <taxon>Enterocloster</taxon>
    </lineage>
</organism>
<dbReference type="Proteomes" id="UP000198508">
    <property type="component" value="Unassembled WGS sequence"/>
</dbReference>
<gene>
    <name evidence="2" type="ORF">SAMN05216313_1038</name>
</gene>
<evidence type="ECO:0000256" key="1">
    <source>
        <dbReference type="SAM" id="MobiDB-lite"/>
    </source>
</evidence>
<dbReference type="RefSeq" id="WP_092360994.1">
    <property type="nucleotide sequence ID" value="NZ_CP176637.1"/>
</dbReference>
<evidence type="ECO:0000313" key="3">
    <source>
        <dbReference type="Proteomes" id="UP000198508"/>
    </source>
</evidence>
<reference evidence="3" key="1">
    <citation type="submission" date="2016-10" db="EMBL/GenBank/DDBJ databases">
        <authorList>
            <person name="Varghese N."/>
            <person name="Submissions S."/>
        </authorList>
    </citation>
    <scope>NUCLEOTIDE SEQUENCE [LARGE SCALE GENOMIC DNA]</scope>
    <source>
        <strain evidence="3">NLAE-zl-G277</strain>
    </source>
</reference>
<dbReference type="InterPro" id="IPR006482">
    <property type="entry name" value="Cas7_Csh2/Csh2"/>
</dbReference>
<proteinExistence type="predicted"/>
<evidence type="ECO:0000313" key="2">
    <source>
        <dbReference type="EMBL" id="SET19560.1"/>
    </source>
</evidence>